<dbReference type="AlphaFoldDB" id="A0A6A6WBJ5"/>
<protein>
    <submittedName>
        <fullName evidence="2">Uncharacterized protein</fullName>
    </submittedName>
</protein>
<dbReference type="OrthoDB" id="4220319at2759"/>
<keyword evidence="3" id="KW-1185">Reference proteome</keyword>
<feature type="region of interest" description="Disordered" evidence="1">
    <location>
        <begin position="29"/>
        <end position="144"/>
    </location>
</feature>
<proteinExistence type="predicted"/>
<feature type="compositionally biased region" description="Polar residues" evidence="1">
    <location>
        <begin position="126"/>
        <end position="137"/>
    </location>
</feature>
<dbReference type="EMBL" id="ML996568">
    <property type="protein sequence ID" value="KAF2760218.1"/>
    <property type="molecule type" value="Genomic_DNA"/>
</dbReference>
<feature type="compositionally biased region" description="Polar residues" evidence="1">
    <location>
        <begin position="51"/>
        <end position="60"/>
    </location>
</feature>
<dbReference type="GeneID" id="54489089"/>
<feature type="compositionally biased region" description="Basic and acidic residues" evidence="1">
    <location>
        <begin position="80"/>
        <end position="94"/>
    </location>
</feature>
<sequence>MSFIARTLRIPMRLSVQRPTRAQLTLVRPFQSSTAVLASKKDDLMDKDSMQTDSSEYSKTGSDSGAADESAAFDPSTTRPETEEAQAEKEHGKDSSLNVSPANHEASQPGDPSDNGAEGSKRESSGQESSRGKTSGGRNRAKND</sequence>
<gene>
    <name evidence="2" type="ORF">EJ05DRAFT_508779</name>
</gene>
<evidence type="ECO:0000256" key="1">
    <source>
        <dbReference type="SAM" id="MobiDB-lite"/>
    </source>
</evidence>
<evidence type="ECO:0000313" key="3">
    <source>
        <dbReference type="Proteomes" id="UP000799437"/>
    </source>
</evidence>
<dbReference type="RefSeq" id="XP_033602669.1">
    <property type="nucleotide sequence ID" value="XM_033748035.1"/>
</dbReference>
<feature type="compositionally biased region" description="Low complexity" evidence="1">
    <location>
        <begin position="61"/>
        <end position="72"/>
    </location>
</feature>
<dbReference type="PANTHER" id="PTHR42090">
    <property type="match status" value="1"/>
</dbReference>
<accession>A0A6A6WBJ5</accession>
<reference evidence="2" key="1">
    <citation type="journal article" date="2020" name="Stud. Mycol.">
        <title>101 Dothideomycetes genomes: a test case for predicting lifestyles and emergence of pathogens.</title>
        <authorList>
            <person name="Haridas S."/>
            <person name="Albert R."/>
            <person name="Binder M."/>
            <person name="Bloem J."/>
            <person name="Labutti K."/>
            <person name="Salamov A."/>
            <person name="Andreopoulos B."/>
            <person name="Baker S."/>
            <person name="Barry K."/>
            <person name="Bills G."/>
            <person name="Bluhm B."/>
            <person name="Cannon C."/>
            <person name="Castanera R."/>
            <person name="Culley D."/>
            <person name="Daum C."/>
            <person name="Ezra D."/>
            <person name="Gonzalez J."/>
            <person name="Henrissat B."/>
            <person name="Kuo A."/>
            <person name="Liang C."/>
            <person name="Lipzen A."/>
            <person name="Lutzoni F."/>
            <person name="Magnuson J."/>
            <person name="Mondo S."/>
            <person name="Nolan M."/>
            <person name="Ohm R."/>
            <person name="Pangilinan J."/>
            <person name="Park H.-J."/>
            <person name="Ramirez L."/>
            <person name="Alfaro M."/>
            <person name="Sun H."/>
            <person name="Tritt A."/>
            <person name="Yoshinaga Y."/>
            <person name="Zwiers L.-H."/>
            <person name="Turgeon B."/>
            <person name="Goodwin S."/>
            <person name="Spatafora J."/>
            <person name="Crous P."/>
            <person name="Grigoriev I."/>
        </authorList>
    </citation>
    <scope>NUCLEOTIDE SEQUENCE</scope>
    <source>
        <strain evidence="2">CBS 121739</strain>
    </source>
</reference>
<dbReference type="PANTHER" id="PTHR42090:SF1">
    <property type="match status" value="1"/>
</dbReference>
<organism evidence="2 3">
    <name type="scientific">Pseudovirgaria hyperparasitica</name>
    <dbReference type="NCBI Taxonomy" id="470096"/>
    <lineage>
        <taxon>Eukaryota</taxon>
        <taxon>Fungi</taxon>
        <taxon>Dikarya</taxon>
        <taxon>Ascomycota</taxon>
        <taxon>Pezizomycotina</taxon>
        <taxon>Dothideomycetes</taxon>
        <taxon>Dothideomycetes incertae sedis</taxon>
        <taxon>Acrospermales</taxon>
        <taxon>Acrospermaceae</taxon>
        <taxon>Pseudovirgaria</taxon>
    </lineage>
</organism>
<dbReference type="Proteomes" id="UP000799437">
    <property type="component" value="Unassembled WGS sequence"/>
</dbReference>
<feature type="compositionally biased region" description="Basic and acidic residues" evidence="1">
    <location>
        <begin position="39"/>
        <end position="50"/>
    </location>
</feature>
<name>A0A6A6WBJ5_9PEZI</name>
<evidence type="ECO:0000313" key="2">
    <source>
        <dbReference type="EMBL" id="KAF2760218.1"/>
    </source>
</evidence>